<name>A0ABT2MZB9_9CYAN</name>
<comment type="caution">
    <text evidence="2">The sequence shown here is derived from an EMBL/GenBank/DDBJ whole genome shotgun (WGS) entry which is preliminary data.</text>
</comment>
<dbReference type="RefSeq" id="WP_368009537.1">
    <property type="nucleotide sequence ID" value="NZ_JAMXFF010000074.1"/>
</dbReference>
<keyword evidence="3" id="KW-1185">Reference proteome</keyword>
<evidence type="ECO:0000313" key="2">
    <source>
        <dbReference type="EMBL" id="MCT7970107.1"/>
    </source>
</evidence>
<evidence type="ECO:0000256" key="1">
    <source>
        <dbReference type="SAM" id="MobiDB-lite"/>
    </source>
</evidence>
<dbReference type="EMBL" id="JAMXFF010000074">
    <property type="protein sequence ID" value="MCT7970107.1"/>
    <property type="molecule type" value="Genomic_DNA"/>
</dbReference>
<sequence length="262" mass="28836">MYNAGNWGGLDPDEVPKDSHKAYPANTTDTLAPAVSQAIQGSKKPKHKDSANDWVRRAAIAGGCLGALWLFSMFSSLASRQAVSSPQLELEPAPVETVEPPPLTDLSSRRNTAWEEVRQACGINLQATAQETEDRISEARADAWILYAQQECMKSKNCESAYDWLRQQHDQRGAKIQQIALADRLSIRAEHVFDFRKALYDQRDIARALSRGVNARALSWVATDQLSDATDECSNAAKRFESMTRAAIEDATALPGGDPDAF</sequence>
<proteinExistence type="predicted"/>
<evidence type="ECO:0000313" key="3">
    <source>
        <dbReference type="Proteomes" id="UP001525890"/>
    </source>
</evidence>
<accession>A0ABT2MZB9</accession>
<dbReference type="Proteomes" id="UP001525890">
    <property type="component" value="Unassembled WGS sequence"/>
</dbReference>
<protein>
    <submittedName>
        <fullName evidence="2">Uncharacterized protein</fullName>
    </submittedName>
</protein>
<reference evidence="2 3" key="1">
    <citation type="journal article" date="2022" name="Front. Microbiol.">
        <title>High genomic differentiation and limited gene flow indicate recent cryptic speciation within the genus Laspinema (cyanobacteria).</title>
        <authorList>
            <person name="Stanojkovic A."/>
            <person name="Skoupy S."/>
            <person name="Skaloud P."/>
            <person name="Dvorak P."/>
        </authorList>
    </citation>
    <scope>NUCLEOTIDE SEQUENCE [LARGE SCALE GENOMIC DNA]</scope>
    <source>
        <strain evidence="2 3">D2a</strain>
    </source>
</reference>
<feature type="region of interest" description="Disordered" evidence="1">
    <location>
        <begin position="1"/>
        <end position="29"/>
    </location>
</feature>
<gene>
    <name evidence="2" type="ORF">NG799_27720</name>
</gene>
<organism evidence="2 3">
    <name type="scientific">Laspinema palackyanum D2a</name>
    <dbReference type="NCBI Taxonomy" id="2953684"/>
    <lineage>
        <taxon>Bacteria</taxon>
        <taxon>Bacillati</taxon>
        <taxon>Cyanobacteriota</taxon>
        <taxon>Cyanophyceae</taxon>
        <taxon>Oscillatoriophycideae</taxon>
        <taxon>Oscillatoriales</taxon>
        <taxon>Laspinemataceae</taxon>
        <taxon>Laspinema</taxon>
        <taxon>Laspinema palackyanum</taxon>
    </lineage>
</organism>